<sequence>MATSQTAADGLAGRWARYRQGPLGDDLLAAVVVTILLVPQSLAYAMLAGLPPSVGVMASLLPIVAYAALGSSATLAVGPVAVLAVMTAQAIGPAAAQLGVSPHLAALVLAVEMGAVFLAAALLRLEMLAALLAAPVLHGFMTGAVLLIALGQLPALLGLPLKGNTALELGQAFIKMDHPSAHPATALVGLLSLATLWAIRRYGAPGLSRLGIPRARAQVIARAAPILVVVSAIAWAALAPDAAKGVALAGTVSLASGLDFPSLFAAPYALWKSLALPATLLALVAYVESLAVAEALGARRRERVSPRRELLGLAAANVVAGLSGGMPVTGGFARSIVNFDAGARTRMAGVWTALLLGLAMVLVGDLLAWLPRAVLAATILIAVMSLLDTSPFRLARRYDPAEFGLMVLVSLLTLLAGVEPALLVGVLLSLGLFLKRAARPHWTEVGRLAGTDVFRNVRRFPVDTLPAVLSVRVDESLLFINARWITEVIDTALAGRPLARHVVLMMNAVNGIDLSGLEALQHLSRDLAARGVQLHLSELKGPVKDRLQHGGLGEWLSGQVFMTQTDAWQALAAEAPAGAGK</sequence>
<dbReference type="RefSeq" id="WP_141348872.1">
    <property type="nucleotide sequence ID" value="NZ_BJNV01000003.1"/>
</dbReference>
<feature type="transmembrane region" description="Helical" evidence="5">
    <location>
        <begin position="348"/>
        <end position="367"/>
    </location>
</feature>
<name>A0A4Y4CMN3_ZOORA</name>
<evidence type="ECO:0000256" key="5">
    <source>
        <dbReference type="SAM" id="Phobius"/>
    </source>
</evidence>
<keyword evidence="8" id="KW-1185">Reference proteome</keyword>
<feature type="domain" description="STAS" evidence="6">
    <location>
        <begin position="458"/>
        <end position="574"/>
    </location>
</feature>
<keyword evidence="4 5" id="KW-0472">Membrane</keyword>
<dbReference type="CDD" id="cd07042">
    <property type="entry name" value="STAS_SulP_like_sulfate_transporter"/>
    <property type="match status" value="1"/>
</dbReference>
<dbReference type="EMBL" id="BJNV01000003">
    <property type="protein sequence ID" value="GEC94108.1"/>
    <property type="molecule type" value="Genomic_DNA"/>
</dbReference>
<evidence type="ECO:0000256" key="3">
    <source>
        <dbReference type="ARBA" id="ARBA00022989"/>
    </source>
</evidence>
<proteinExistence type="predicted"/>
<dbReference type="InterPro" id="IPR001902">
    <property type="entry name" value="SLC26A/SulP_fam"/>
</dbReference>
<dbReference type="AlphaFoldDB" id="A0A4Y4CMN3"/>
<evidence type="ECO:0000313" key="8">
    <source>
        <dbReference type="Proteomes" id="UP000318422"/>
    </source>
</evidence>
<dbReference type="Pfam" id="PF00916">
    <property type="entry name" value="Sulfate_transp"/>
    <property type="match status" value="1"/>
</dbReference>
<evidence type="ECO:0000256" key="2">
    <source>
        <dbReference type="ARBA" id="ARBA00022692"/>
    </source>
</evidence>
<dbReference type="GO" id="GO:0016020">
    <property type="term" value="C:membrane"/>
    <property type="evidence" value="ECO:0007669"/>
    <property type="project" value="UniProtKB-SubCell"/>
</dbReference>
<feature type="transmembrane region" description="Helical" evidence="5">
    <location>
        <begin position="406"/>
        <end position="434"/>
    </location>
</feature>
<feature type="transmembrane region" description="Helical" evidence="5">
    <location>
        <begin position="137"/>
        <end position="161"/>
    </location>
</feature>
<dbReference type="Pfam" id="PF01740">
    <property type="entry name" value="STAS"/>
    <property type="match status" value="1"/>
</dbReference>
<dbReference type="InterPro" id="IPR002645">
    <property type="entry name" value="STAS_dom"/>
</dbReference>
<dbReference type="Gene3D" id="3.30.750.24">
    <property type="entry name" value="STAS domain"/>
    <property type="match status" value="1"/>
</dbReference>
<accession>A0A4Y4CMN3</accession>
<comment type="subcellular location">
    <subcellularLocation>
        <location evidence="1">Membrane</location>
        <topology evidence="1">Multi-pass membrane protein</topology>
    </subcellularLocation>
</comment>
<evidence type="ECO:0000313" key="7">
    <source>
        <dbReference type="EMBL" id="GEC94108.1"/>
    </source>
</evidence>
<evidence type="ECO:0000256" key="1">
    <source>
        <dbReference type="ARBA" id="ARBA00004141"/>
    </source>
</evidence>
<evidence type="ECO:0000256" key="4">
    <source>
        <dbReference type="ARBA" id="ARBA00023136"/>
    </source>
</evidence>
<feature type="transmembrane region" description="Helical" evidence="5">
    <location>
        <begin position="310"/>
        <end position="328"/>
    </location>
</feature>
<gene>
    <name evidence="7" type="ORF">ZRA01_01810</name>
</gene>
<reference evidence="7 8" key="1">
    <citation type="submission" date="2019-06" db="EMBL/GenBank/DDBJ databases">
        <title>Whole genome shotgun sequence of Zoogloea ramigera NBRC 15342.</title>
        <authorList>
            <person name="Hosoyama A."/>
            <person name="Uohara A."/>
            <person name="Ohji S."/>
            <person name="Ichikawa N."/>
        </authorList>
    </citation>
    <scope>NUCLEOTIDE SEQUENCE [LARGE SCALE GENOMIC DNA]</scope>
    <source>
        <strain evidence="7 8">NBRC 15342</strain>
    </source>
</reference>
<feature type="transmembrane region" description="Helical" evidence="5">
    <location>
        <begin position="274"/>
        <end position="298"/>
    </location>
</feature>
<dbReference type="InterPro" id="IPR036513">
    <property type="entry name" value="STAS_dom_sf"/>
</dbReference>
<organism evidence="7 8">
    <name type="scientific">Zoogloea ramigera</name>
    <dbReference type="NCBI Taxonomy" id="350"/>
    <lineage>
        <taxon>Bacteria</taxon>
        <taxon>Pseudomonadati</taxon>
        <taxon>Pseudomonadota</taxon>
        <taxon>Betaproteobacteria</taxon>
        <taxon>Rhodocyclales</taxon>
        <taxon>Zoogloeaceae</taxon>
        <taxon>Zoogloea</taxon>
    </lineage>
</organism>
<dbReference type="SUPFAM" id="SSF52091">
    <property type="entry name" value="SpoIIaa-like"/>
    <property type="match status" value="1"/>
</dbReference>
<dbReference type="OrthoDB" id="9769739at2"/>
<feature type="transmembrane region" description="Helical" evidence="5">
    <location>
        <begin position="181"/>
        <end position="199"/>
    </location>
</feature>
<keyword evidence="2 5" id="KW-0812">Transmembrane</keyword>
<feature type="transmembrane region" description="Helical" evidence="5">
    <location>
        <begin position="219"/>
        <end position="238"/>
    </location>
</feature>
<feature type="transmembrane region" description="Helical" evidence="5">
    <location>
        <begin position="27"/>
        <end position="48"/>
    </location>
</feature>
<dbReference type="PANTHER" id="PTHR11814">
    <property type="entry name" value="SULFATE TRANSPORTER"/>
    <property type="match status" value="1"/>
</dbReference>
<dbReference type="PROSITE" id="PS50801">
    <property type="entry name" value="STAS"/>
    <property type="match status" value="1"/>
</dbReference>
<dbReference type="Proteomes" id="UP000318422">
    <property type="component" value="Unassembled WGS sequence"/>
</dbReference>
<protein>
    <submittedName>
        <fullName evidence="7">Sodium-independent anion transporter</fullName>
    </submittedName>
</protein>
<comment type="caution">
    <text evidence="7">The sequence shown here is derived from an EMBL/GenBank/DDBJ whole genome shotgun (WGS) entry which is preliminary data.</text>
</comment>
<dbReference type="InterPro" id="IPR011547">
    <property type="entry name" value="SLC26A/SulP_dom"/>
</dbReference>
<feature type="transmembrane region" description="Helical" evidence="5">
    <location>
        <begin position="104"/>
        <end position="125"/>
    </location>
</feature>
<evidence type="ECO:0000259" key="6">
    <source>
        <dbReference type="PROSITE" id="PS50801"/>
    </source>
</evidence>
<feature type="transmembrane region" description="Helical" evidence="5">
    <location>
        <begin position="374"/>
        <end position="394"/>
    </location>
</feature>
<dbReference type="GO" id="GO:0055085">
    <property type="term" value="P:transmembrane transport"/>
    <property type="evidence" value="ECO:0007669"/>
    <property type="project" value="InterPro"/>
</dbReference>
<feature type="transmembrane region" description="Helical" evidence="5">
    <location>
        <begin position="60"/>
        <end position="84"/>
    </location>
</feature>
<keyword evidence="3 5" id="KW-1133">Transmembrane helix</keyword>